<protein>
    <submittedName>
        <fullName evidence="2">Uncharacterized protein</fullName>
    </submittedName>
</protein>
<feature type="compositionally biased region" description="Basic and acidic residues" evidence="1">
    <location>
        <begin position="178"/>
        <end position="199"/>
    </location>
</feature>
<reference evidence="3" key="1">
    <citation type="submission" date="2019-04" db="EMBL/GenBank/DDBJ databases">
        <title>Friends and foes A comparative genomics studyof 23 Aspergillus species from section Flavi.</title>
        <authorList>
            <consortium name="DOE Joint Genome Institute"/>
            <person name="Kjaerbolling I."/>
            <person name="Vesth T."/>
            <person name="Frisvad J.C."/>
            <person name="Nybo J.L."/>
            <person name="Theobald S."/>
            <person name="Kildgaard S."/>
            <person name="Isbrandt T."/>
            <person name="Kuo A."/>
            <person name="Sato A."/>
            <person name="Lyhne E.K."/>
            <person name="Kogle M.E."/>
            <person name="Wiebenga A."/>
            <person name="Kun R.S."/>
            <person name="Lubbers R.J."/>
            <person name="Makela M.R."/>
            <person name="Barry K."/>
            <person name="Chovatia M."/>
            <person name="Clum A."/>
            <person name="Daum C."/>
            <person name="Haridas S."/>
            <person name="He G."/>
            <person name="LaButti K."/>
            <person name="Lipzen A."/>
            <person name="Mondo S."/>
            <person name="Riley R."/>
            <person name="Salamov A."/>
            <person name="Simmons B.A."/>
            <person name="Magnuson J.K."/>
            <person name="Henrissat B."/>
            <person name="Mortensen U.H."/>
            <person name="Larsen T.O."/>
            <person name="Devries R.P."/>
            <person name="Grigoriev I.V."/>
            <person name="Machida M."/>
            <person name="Baker S.E."/>
            <person name="Andersen M.R."/>
        </authorList>
    </citation>
    <scope>NUCLEOTIDE SEQUENCE [LARGE SCALE GENOMIC DNA]</scope>
    <source>
        <strain evidence="3">CBS 553.77</strain>
    </source>
</reference>
<feature type="region of interest" description="Disordered" evidence="1">
    <location>
        <begin position="33"/>
        <end position="70"/>
    </location>
</feature>
<accession>A0A5N6YU70</accession>
<sequence>MSYLSEPKRILRKPVSQQEYNLLEEWAPQKLNEYRNTENDAPAPDITQQYRTRRAQSSKSVREGGYTAPNGTHLCQDELAKLSGGIEDSELQCKVYFRPCFIEDPWKDLKFVKMEFTFRYWGPDKLQHYRVTSTRTEELKLPAQLPERCTSPRVAQGRRYPRALKSNRPSAGIGCGRLHADPQKRQENQTKTEGGAEGRRARRPLAGVSIGGMVEDRRLGAESYRGDSTQY</sequence>
<organism evidence="2 3">
    <name type="scientific">Aspergillus coremiiformis</name>
    <dbReference type="NCBI Taxonomy" id="138285"/>
    <lineage>
        <taxon>Eukaryota</taxon>
        <taxon>Fungi</taxon>
        <taxon>Dikarya</taxon>
        <taxon>Ascomycota</taxon>
        <taxon>Pezizomycotina</taxon>
        <taxon>Eurotiomycetes</taxon>
        <taxon>Eurotiomycetidae</taxon>
        <taxon>Eurotiales</taxon>
        <taxon>Aspergillaceae</taxon>
        <taxon>Aspergillus</taxon>
        <taxon>Aspergillus subgen. Circumdati</taxon>
    </lineage>
</organism>
<evidence type="ECO:0000313" key="3">
    <source>
        <dbReference type="Proteomes" id="UP000327118"/>
    </source>
</evidence>
<name>A0A5N6YU70_9EURO</name>
<evidence type="ECO:0000313" key="2">
    <source>
        <dbReference type="EMBL" id="KAE8348628.1"/>
    </source>
</evidence>
<dbReference type="EMBL" id="ML739432">
    <property type="protein sequence ID" value="KAE8348628.1"/>
    <property type="molecule type" value="Genomic_DNA"/>
</dbReference>
<dbReference type="Proteomes" id="UP000327118">
    <property type="component" value="Unassembled WGS sequence"/>
</dbReference>
<keyword evidence="3" id="KW-1185">Reference proteome</keyword>
<proteinExistence type="predicted"/>
<evidence type="ECO:0000256" key="1">
    <source>
        <dbReference type="SAM" id="MobiDB-lite"/>
    </source>
</evidence>
<dbReference type="OrthoDB" id="5419162at2759"/>
<gene>
    <name evidence="2" type="ORF">BDV28DRAFT_152641</name>
</gene>
<dbReference type="AlphaFoldDB" id="A0A5N6YU70"/>
<feature type="region of interest" description="Disordered" evidence="1">
    <location>
        <begin position="162"/>
        <end position="231"/>
    </location>
</feature>